<dbReference type="AlphaFoldDB" id="A0A1F5T3D4"/>
<dbReference type="Proteomes" id="UP000179001">
    <property type="component" value="Unassembled WGS sequence"/>
</dbReference>
<organism evidence="1 2">
    <name type="scientific">Candidatus Falkowbacteria bacterium RIFOXYC2_FULL_36_12</name>
    <dbReference type="NCBI Taxonomy" id="1798002"/>
    <lineage>
        <taxon>Bacteria</taxon>
        <taxon>Candidatus Falkowiibacteriota</taxon>
    </lineage>
</organism>
<dbReference type="EMBL" id="MFGJ01000001">
    <property type="protein sequence ID" value="OGF33477.1"/>
    <property type="molecule type" value="Genomic_DNA"/>
</dbReference>
<evidence type="ECO:0000313" key="2">
    <source>
        <dbReference type="Proteomes" id="UP000179001"/>
    </source>
</evidence>
<evidence type="ECO:0000313" key="1">
    <source>
        <dbReference type="EMBL" id="OGF33477.1"/>
    </source>
</evidence>
<protein>
    <submittedName>
        <fullName evidence="1">Uncharacterized protein</fullName>
    </submittedName>
</protein>
<comment type="caution">
    <text evidence="1">The sequence shown here is derived from an EMBL/GenBank/DDBJ whole genome shotgun (WGS) entry which is preliminary data.</text>
</comment>
<proteinExistence type="predicted"/>
<dbReference type="STRING" id="1798002.A2478_02180"/>
<sequence length="217" mass="25319">MEIKCCKSVTFKWRLESLRYRYCVPAEFSNGEWTNVDLEKVIEVVYFGLLEKNIGRASICEITPTTLVLFQIHYCSEQTIFVRGSEYEMRDLLQLILLKIRWEKEFGDQVSGDTGTSIERFRRVVGDDLVSRVTVSSDKMQQMAVLIGQNGRESYRVSYSHMMALFMFLGLTDDEMSSFYEMYYNYGQGKNLIPLVMWKIDEPDISLELLHELMTAV</sequence>
<gene>
    <name evidence="1" type="ORF">A2478_02180</name>
</gene>
<accession>A0A1F5T3D4</accession>
<reference evidence="1 2" key="1">
    <citation type="journal article" date="2016" name="Nat. Commun.">
        <title>Thousands of microbial genomes shed light on interconnected biogeochemical processes in an aquifer system.</title>
        <authorList>
            <person name="Anantharaman K."/>
            <person name="Brown C.T."/>
            <person name="Hug L.A."/>
            <person name="Sharon I."/>
            <person name="Castelle C.J."/>
            <person name="Probst A.J."/>
            <person name="Thomas B.C."/>
            <person name="Singh A."/>
            <person name="Wilkins M.J."/>
            <person name="Karaoz U."/>
            <person name="Brodie E.L."/>
            <person name="Williams K.H."/>
            <person name="Hubbard S.S."/>
            <person name="Banfield J.F."/>
        </authorList>
    </citation>
    <scope>NUCLEOTIDE SEQUENCE [LARGE SCALE GENOMIC DNA]</scope>
</reference>
<name>A0A1F5T3D4_9BACT</name>